<organism evidence="2 6">
    <name type="scientific">Cyanophage S-RIM12</name>
    <dbReference type="NCBI Taxonomy" id="1278402"/>
    <lineage>
        <taxon>Viruses</taxon>
        <taxon>Duplodnaviria</taxon>
        <taxon>Heunggongvirae</taxon>
        <taxon>Uroviricota</taxon>
        <taxon>Caudoviricetes</taxon>
        <taxon>Pantevenvirales</taxon>
        <taxon>Kyanoviridae</taxon>
        <taxon>Brizovirus</taxon>
        <taxon>Brizovirus syn33</taxon>
    </lineage>
</organism>
<evidence type="ECO:0000313" key="4">
    <source>
        <dbReference type="EMBL" id="AOO18878.1"/>
    </source>
</evidence>
<dbReference type="EMBL" id="KX349326">
    <property type="protein sequence ID" value="AOO19305.1"/>
    <property type="molecule type" value="Genomic_DNA"/>
</dbReference>
<evidence type="ECO:0000313" key="2">
    <source>
        <dbReference type="EMBL" id="AOO15445.1"/>
    </source>
</evidence>
<dbReference type="EMBL" id="KX349311">
    <property type="protein sequence ID" value="AOO16085.1"/>
    <property type="molecule type" value="Genomic_DNA"/>
</dbReference>
<evidence type="ECO:0008006" key="8">
    <source>
        <dbReference type="Google" id="ProtNLM"/>
    </source>
</evidence>
<dbReference type="Proteomes" id="UP000225157">
    <property type="component" value="Segment"/>
</dbReference>
<gene>
    <name evidence="2" type="ORF">Np150310_171</name>
    <name evidence="3" type="ORF">RW040310_171</name>
    <name evidence="4" type="ORF">W1120610_172</name>
    <name evidence="5" type="ORF">WH050310_171</name>
</gene>
<sequence length="206" mass="21014">MSLYGRTDSNANKTQAGLARGNGAGSATETIVFIDAAEAALNENASRGITGPGWWAYKTYTDGAGNTRHKAECLAFISNPDGTETQADDTIAADVASAVTISAQPAASTSSSGAGTFTLSTSTTGTPGALAYVWQRQTAAATTRWVNIAADTDTGVTYADFTTATLAYSSLGDDSLDGYKYRVKITSAGGTEEVISDGAATLTFGS</sequence>
<evidence type="ECO:0000313" key="5">
    <source>
        <dbReference type="EMBL" id="AOO19305.1"/>
    </source>
</evidence>
<feature type="region of interest" description="Disordered" evidence="1">
    <location>
        <begin position="1"/>
        <end position="23"/>
    </location>
</feature>
<name>A0A1D7SP27_9CAUD</name>
<evidence type="ECO:0000313" key="3">
    <source>
        <dbReference type="EMBL" id="AOO16085.1"/>
    </source>
</evidence>
<evidence type="ECO:0000313" key="7">
    <source>
        <dbReference type="Proteomes" id="UP000224445"/>
    </source>
</evidence>
<proteinExistence type="predicted"/>
<dbReference type="EMBL" id="KX349308">
    <property type="protein sequence ID" value="AOO15445.1"/>
    <property type="molecule type" value="Genomic_DNA"/>
</dbReference>
<reference evidence="6 7" key="1">
    <citation type="journal article" date="2016" name="Environ. Microbiol.">
        <title>Genomic diversification of marine cyanophages into stable ecotypes.</title>
        <authorList>
            <person name="Marston M.F."/>
            <person name="Martiny J.B."/>
        </authorList>
    </citation>
    <scope>NUCLEOTIDE SEQUENCE [LARGE SCALE GENOMIC DNA]</scope>
    <source>
        <strain evidence="2">Np_15_0310</strain>
        <strain evidence="3">RW_04_0310</strain>
        <strain evidence="4">W1_12_0610</strain>
        <strain evidence="5">WH_05_0310</strain>
    </source>
</reference>
<evidence type="ECO:0000313" key="6">
    <source>
        <dbReference type="Proteomes" id="UP000224341"/>
    </source>
</evidence>
<accession>A0A1D7SP27</accession>
<dbReference type="Proteomes" id="UP000224445">
    <property type="component" value="Segment"/>
</dbReference>
<dbReference type="Proteomes" id="UP000224341">
    <property type="component" value="Segment"/>
</dbReference>
<evidence type="ECO:0000256" key="1">
    <source>
        <dbReference type="SAM" id="MobiDB-lite"/>
    </source>
</evidence>
<dbReference type="EMBL" id="KX349324">
    <property type="protein sequence ID" value="AOO18878.1"/>
    <property type="molecule type" value="Genomic_DNA"/>
</dbReference>
<dbReference type="Proteomes" id="UP000225120">
    <property type="component" value="Segment"/>
</dbReference>
<protein>
    <recommendedName>
        <fullName evidence="8">Virion structural protein</fullName>
    </recommendedName>
</protein>